<dbReference type="EMBL" id="AP029264">
    <property type="protein sequence ID" value="BFF95782.1"/>
    <property type="molecule type" value="Genomic_DNA"/>
</dbReference>
<gene>
    <name evidence="2" type="ORF">DMAD_13113</name>
</gene>
<protein>
    <submittedName>
        <fullName evidence="2">Uncharacterized protein</fullName>
    </submittedName>
</protein>
<feature type="region of interest" description="Disordered" evidence="1">
    <location>
        <begin position="134"/>
        <end position="160"/>
    </location>
</feature>
<organism evidence="2 3">
    <name type="scientific">Drosophila madeirensis</name>
    <name type="common">Fruit fly</name>
    <dbReference type="NCBI Taxonomy" id="30013"/>
    <lineage>
        <taxon>Eukaryota</taxon>
        <taxon>Metazoa</taxon>
        <taxon>Ecdysozoa</taxon>
        <taxon>Arthropoda</taxon>
        <taxon>Hexapoda</taxon>
        <taxon>Insecta</taxon>
        <taxon>Pterygota</taxon>
        <taxon>Neoptera</taxon>
        <taxon>Endopterygota</taxon>
        <taxon>Diptera</taxon>
        <taxon>Brachycera</taxon>
        <taxon>Muscomorpha</taxon>
        <taxon>Ephydroidea</taxon>
        <taxon>Drosophilidae</taxon>
        <taxon>Drosophila</taxon>
        <taxon>Sophophora</taxon>
    </lineage>
</organism>
<evidence type="ECO:0000313" key="2">
    <source>
        <dbReference type="EMBL" id="BFF95782.1"/>
    </source>
</evidence>
<dbReference type="AlphaFoldDB" id="A0AAU9FJG4"/>
<reference evidence="2 3" key="1">
    <citation type="submission" date="2024-02" db="EMBL/GenBank/DDBJ databases">
        <title>A chromosome-level genome assembly of Drosophila madeirensis, a fruit fly species endemic to Madeira island.</title>
        <authorList>
            <person name="Tomihara K."/>
            <person name="Llopart A."/>
            <person name="Yamamoto D."/>
        </authorList>
    </citation>
    <scope>NUCLEOTIDE SEQUENCE [LARGE SCALE GENOMIC DNA]</scope>
    <source>
        <strain evidence="2 3">RF1</strain>
    </source>
</reference>
<name>A0AAU9FJG4_DROMD</name>
<evidence type="ECO:0000256" key="1">
    <source>
        <dbReference type="SAM" id="MobiDB-lite"/>
    </source>
</evidence>
<feature type="compositionally biased region" description="Basic residues" evidence="1">
    <location>
        <begin position="94"/>
        <end position="104"/>
    </location>
</feature>
<feature type="region of interest" description="Disordered" evidence="1">
    <location>
        <begin position="77"/>
        <end position="110"/>
    </location>
</feature>
<proteinExistence type="predicted"/>
<dbReference type="Proteomes" id="UP001500889">
    <property type="component" value="Chromosome U"/>
</dbReference>
<keyword evidence="3" id="KW-1185">Reference proteome</keyword>
<accession>A0AAU9FJG4</accession>
<sequence length="160" mass="18149">MDPARSLLPHILDLLSRQPTLSADVEDLCKALEPLVTAQHIAPFGTLKKAVEFAMDVGVKLGIIWLSKERHRLPLNLRRTNAEDKRPLTPMQAPKRRSARKAVKKTLALSRAKVSKSRRQAIKALRKAFARARAKAKRRAAAARARSQCQKRKPRVKRRR</sequence>
<evidence type="ECO:0000313" key="3">
    <source>
        <dbReference type="Proteomes" id="UP001500889"/>
    </source>
</evidence>
<feature type="compositionally biased region" description="Basic residues" evidence="1">
    <location>
        <begin position="149"/>
        <end position="160"/>
    </location>
</feature>